<dbReference type="InterPro" id="IPR032675">
    <property type="entry name" value="LRR_dom_sf"/>
</dbReference>
<evidence type="ECO:0000313" key="3">
    <source>
        <dbReference type="Proteomes" id="UP001140091"/>
    </source>
</evidence>
<evidence type="ECO:0000313" key="2">
    <source>
        <dbReference type="EMBL" id="KAJ2924826.1"/>
    </source>
</evidence>
<name>A0A9W8IXQ7_9AGAR</name>
<feature type="region of interest" description="Disordered" evidence="1">
    <location>
        <begin position="625"/>
        <end position="666"/>
    </location>
</feature>
<evidence type="ECO:0000256" key="1">
    <source>
        <dbReference type="SAM" id="MobiDB-lite"/>
    </source>
</evidence>
<accession>A0A9W8IXQ7</accession>
<reference evidence="2" key="1">
    <citation type="submission" date="2022-06" db="EMBL/GenBank/DDBJ databases">
        <title>Genome Sequence of Candolleomyces eurysporus.</title>
        <authorList>
            <person name="Buettner E."/>
        </authorList>
    </citation>
    <scope>NUCLEOTIDE SEQUENCE</scope>
    <source>
        <strain evidence="2">VTCC 930004</strain>
    </source>
</reference>
<dbReference type="SUPFAM" id="SSF52047">
    <property type="entry name" value="RNI-like"/>
    <property type="match status" value="1"/>
</dbReference>
<proteinExistence type="predicted"/>
<dbReference type="OrthoDB" id="2918769at2759"/>
<protein>
    <recommendedName>
        <fullName evidence="4">F-box domain-containing protein</fullName>
    </recommendedName>
</protein>
<dbReference type="Proteomes" id="UP001140091">
    <property type="component" value="Unassembled WGS sequence"/>
</dbReference>
<dbReference type="EMBL" id="JANBPK010001203">
    <property type="protein sequence ID" value="KAJ2924826.1"/>
    <property type="molecule type" value="Genomic_DNA"/>
</dbReference>
<keyword evidence="3" id="KW-1185">Reference proteome</keyword>
<feature type="non-terminal residue" evidence="2">
    <location>
        <position position="666"/>
    </location>
</feature>
<gene>
    <name evidence="2" type="ORF">H1R20_g12259</name>
</gene>
<sequence length="666" mass="76046">MPASQTPAHPTTHPGPHLISPKKVVKLHKLVLEHRSRLDRLNQDTATAGPGPVSDSLAVQRVNYIKEFEERAQALSPIRRLSQDVLLCVFETCYSQMSEQQFKETLPNVWPPNIFMQVCQQWRKISAARSRFWQHISLRLPDPRTIPSITGAREDELHQRLSSLAAAVKMWVANSKNLELRLYLDETQFGFQESSQTHELIREIWKPLLDARPRWHSVQGTLLYGSSFHDFLLGSECEKGNNNTDLTIREVSLAFKLVHWRNRTVSPIESTSFIGARSLRYLNISERFVMNDLSEVLPSWTSLITLSGIWATPFEVFYILKTLPQLKNGVFVCPRMEKLRNHDPEDRMFDEAKALENAQENPIESQLEEVKFVNFPPKLLNQLCAPIKFSRLSSLALKNRRCRHCPWPEVCNNEPYRIITDYGSKGLTHLHLDHACISEHALREYLRTLVDLTHLTLSYSSGYPSFGDFDYPTPVFDDNFLKDLVPEATTSAYQPRLPNLQRLRCDFLEHEHASAYFEINQIKELIKARRHPQSSLCHVADLQELSFKCRVWGGASEVNEETGEWMTCKAVYQNLADSLAKEGLDVQGLKAQGEFRTDHDVPTPPWGGIGPALSENYHSDYEALPGGSIAPNLPDEEFFEADPDPHPVPIPSPDSDDWFDDGDSDD</sequence>
<feature type="compositionally biased region" description="Acidic residues" evidence="1">
    <location>
        <begin position="654"/>
        <end position="666"/>
    </location>
</feature>
<evidence type="ECO:0008006" key="4">
    <source>
        <dbReference type="Google" id="ProtNLM"/>
    </source>
</evidence>
<comment type="caution">
    <text evidence="2">The sequence shown here is derived from an EMBL/GenBank/DDBJ whole genome shotgun (WGS) entry which is preliminary data.</text>
</comment>
<dbReference type="Gene3D" id="3.80.10.10">
    <property type="entry name" value="Ribonuclease Inhibitor"/>
    <property type="match status" value="1"/>
</dbReference>
<organism evidence="2 3">
    <name type="scientific">Candolleomyces eurysporus</name>
    <dbReference type="NCBI Taxonomy" id="2828524"/>
    <lineage>
        <taxon>Eukaryota</taxon>
        <taxon>Fungi</taxon>
        <taxon>Dikarya</taxon>
        <taxon>Basidiomycota</taxon>
        <taxon>Agaricomycotina</taxon>
        <taxon>Agaricomycetes</taxon>
        <taxon>Agaricomycetidae</taxon>
        <taxon>Agaricales</taxon>
        <taxon>Agaricineae</taxon>
        <taxon>Psathyrellaceae</taxon>
        <taxon>Candolleomyces</taxon>
    </lineage>
</organism>
<dbReference type="AlphaFoldDB" id="A0A9W8IXQ7"/>